<accession>A0AAN8J9Q1</accession>
<dbReference type="PANTHER" id="PTHR14540:SF2">
    <property type="entry name" value="INTEGRATOR COMPLEX SUBUNIT 15"/>
    <property type="match status" value="1"/>
</dbReference>
<evidence type="ECO:0000313" key="1">
    <source>
        <dbReference type="EMBL" id="KAK6170658.1"/>
    </source>
</evidence>
<comment type="caution">
    <text evidence="1">The sequence shown here is derived from an EMBL/GenBank/DDBJ whole genome shotgun (WGS) entry which is preliminary data.</text>
</comment>
<evidence type="ECO:0000313" key="2">
    <source>
        <dbReference type="Proteomes" id="UP001347796"/>
    </source>
</evidence>
<proteinExistence type="predicted"/>
<dbReference type="AlphaFoldDB" id="A0AAN8J9Q1"/>
<dbReference type="Pfam" id="PF14964">
    <property type="entry name" value="INTS15"/>
    <property type="match status" value="1"/>
</dbReference>
<dbReference type="PANTHER" id="PTHR14540">
    <property type="entry name" value="INTEGRATOR COMPLEX SUBUNIT 15"/>
    <property type="match status" value="1"/>
</dbReference>
<sequence length="375" mass="41963">MTHNLIKKLRHMDFPECTREALQHLTSIFSSQDSVPGLSHGVEALAADICQEFILFKSKGKPQKTLPPIEELQLLQMLCTSFNEASQKSKYQIFNAIFCPRGDNYSSSLLTKLVSMALSISCSPVLDCAAIWAQERGCSTRPVQQLTLRLVEDYCLLFVDPSIVFQKLPSTSPLFVCNFITSVTMLYPFQDTRSVPPLCLLEHVTEWINTDCTLCCESVRQSRIHNNYSSPIPGLTGWCVRGIILSKYLLNSAKNSSEDSSKSSQDVELEKATKLLNLLSKLHLGLLQSLQFCQTNINNISQYLITVMNMLDIIHSLIIVCRACSVTPEEESLHTALERFSQVIQVSAVSGCLGVETGKLNEFRNIALNSFPRNR</sequence>
<gene>
    <name evidence="1" type="ORF">SNE40_018996</name>
</gene>
<reference evidence="1 2" key="1">
    <citation type="submission" date="2024-01" db="EMBL/GenBank/DDBJ databases">
        <title>The genome of the rayed Mediterranean limpet Patella caerulea (Linnaeus, 1758).</title>
        <authorList>
            <person name="Anh-Thu Weber A."/>
            <person name="Halstead-Nussloch G."/>
        </authorList>
    </citation>
    <scope>NUCLEOTIDE SEQUENCE [LARGE SCALE GENOMIC DNA]</scope>
    <source>
        <strain evidence="1">AATW-2023a</strain>
        <tissue evidence="1">Whole specimen</tissue>
    </source>
</reference>
<dbReference type="Proteomes" id="UP001347796">
    <property type="component" value="Unassembled WGS sequence"/>
</dbReference>
<protein>
    <submittedName>
        <fullName evidence="1">Uncharacterized protein</fullName>
    </submittedName>
</protein>
<organism evidence="1 2">
    <name type="scientific">Patella caerulea</name>
    <name type="common">Rayed Mediterranean limpet</name>
    <dbReference type="NCBI Taxonomy" id="87958"/>
    <lineage>
        <taxon>Eukaryota</taxon>
        <taxon>Metazoa</taxon>
        <taxon>Spiralia</taxon>
        <taxon>Lophotrochozoa</taxon>
        <taxon>Mollusca</taxon>
        <taxon>Gastropoda</taxon>
        <taxon>Patellogastropoda</taxon>
        <taxon>Patelloidea</taxon>
        <taxon>Patellidae</taxon>
        <taxon>Patella</taxon>
    </lineage>
</organism>
<name>A0AAN8J9Q1_PATCE</name>
<dbReference type="EMBL" id="JAZGQO010000014">
    <property type="protein sequence ID" value="KAK6170658.1"/>
    <property type="molecule type" value="Genomic_DNA"/>
</dbReference>
<keyword evidence="2" id="KW-1185">Reference proteome</keyword>
<dbReference type="InterPro" id="IPR027844">
    <property type="entry name" value="INTS15"/>
</dbReference>